<dbReference type="InterPro" id="IPR036097">
    <property type="entry name" value="HisK_dim/P_sf"/>
</dbReference>
<dbReference type="InterPro" id="IPR004358">
    <property type="entry name" value="Sig_transdc_His_kin-like_C"/>
</dbReference>
<dbReference type="Pfam" id="PF00512">
    <property type="entry name" value="HisKA"/>
    <property type="match status" value="1"/>
</dbReference>
<dbReference type="SUPFAM" id="SSF47384">
    <property type="entry name" value="Homodimeric domain of signal transducing histidine kinase"/>
    <property type="match status" value="1"/>
</dbReference>
<dbReference type="RefSeq" id="WP_268610416.1">
    <property type="nucleotide sequence ID" value="NZ_CP113797.1"/>
</dbReference>
<feature type="transmembrane region" description="Helical" evidence="11">
    <location>
        <begin position="186"/>
        <end position="206"/>
    </location>
</feature>
<protein>
    <recommendedName>
        <fullName evidence="3">histidine kinase</fullName>
        <ecNumber evidence="3">2.7.13.3</ecNumber>
    </recommendedName>
</protein>
<dbReference type="GO" id="GO:0005886">
    <property type="term" value="C:plasma membrane"/>
    <property type="evidence" value="ECO:0007669"/>
    <property type="project" value="TreeGrafter"/>
</dbReference>
<dbReference type="Gene3D" id="3.30.565.10">
    <property type="entry name" value="Histidine kinase-like ATPase, C-terminal domain"/>
    <property type="match status" value="1"/>
</dbReference>
<evidence type="ECO:0000256" key="1">
    <source>
        <dbReference type="ARBA" id="ARBA00000085"/>
    </source>
</evidence>
<keyword evidence="9" id="KW-0902">Two-component regulatory system</keyword>
<dbReference type="CDD" id="cd00082">
    <property type="entry name" value="HisKA"/>
    <property type="match status" value="1"/>
</dbReference>
<evidence type="ECO:0000259" key="13">
    <source>
        <dbReference type="PROSITE" id="PS50885"/>
    </source>
</evidence>
<dbReference type="Pfam" id="PF02518">
    <property type="entry name" value="HATPase_c"/>
    <property type="match status" value="1"/>
</dbReference>
<proteinExistence type="predicted"/>
<evidence type="ECO:0000256" key="4">
    <source>
        <dbReference type="ARBA" id="ARBA00022553"/>
    </source>
</evidence>
<dbReference type="InterPro" id="IPR003594">
    <property type="entry name" value="HATPase_dom"/>
</dbReference>
<dbReference type="Proteomes" id="UP001163152">
    <property type="component" value="Chromosome"/>
</dbReference>
<dbReference type="PROSITE" id="PS50885">
    <property type="entry name" value="HAMP"/>
    <property type="match status" value="1"/>
</dbReference>
<evidence type="ECO:0000256" key="3">
    <source>
        <dbReference type="ARBA" id="ARBA00012438"/>
    </source>
</evidence>
<dbReference type="KEGG" id="tsin:OXH18_00440"/>
<evidence type="ECO:0000313" key="15">
    <source>
        <dbReference type="Proteomes" id="UP001163152"/>
    </source>
</evidence>
<dbReference type="SUPFAM" id="SSF158472">
    <property type="entry name" value="HAMP domain-like"/>
    <property type="match status" value="1"/>
</dbReference>
<organism evidence="14 15">
    <name type="scientific">Thermocoleostomius sinensis A174</name>
    <dbReference type="NCBI Taxonomy" id="2016057"/>
    <lineage>
        <taxon>Bacteria</taxon>
        <taxon>Bacillati</taxon>
        <taxon>Cyanobacteriota</taxon>
        <taxon>Cyanophyceae</taxon>
        <taxon>Oculatellales</taxon>
        <taxon>Oculatellaceae</taxon>
        <taxon>Thermocoleostomius</taxon>
    </lineage>
</organism>
<dbReference type="FunFam" id="3.30.565.10:FF:000006">
    <property type="entry name" value="Sensor histidine kinase WalK"/>
    <property type="match status" value="1"/>
</dbReference>
<dbReference type="Gene3D" id="6.10.340.10">
    <property type="match status" value="1"/>
</dbReference>
<feature type="transmembrane region" description="Helical" evidence="11">
    <location>
        <begin position="20"/>
        <end position="41"/>
    </location>
</feature>
<keyword evidence="4" id="KW-0597">Phosphoprotein</keyword>
<keyword evidence="8 11" id="KW-1133">Transmembrane helix</keyword>
<evidence type="ECO:0000259" key="12">
    <source>
        <dbReference type="PROSITE" id="PS50109"/>
    </source>
</evidence>
<dbReference type="PROSITE" id="PS50109">
    <property type="entry name" value="HIS_KIN"/>
    <property type="match status" value="1"/>
</dbReference>
<dbReference type="InterPro" id="IPR005467">
    <property type="entry name" value="His_kinase_dom"/>
</dbReference>
<comment type="catalytic activity">
    <reaction evidence="1">
        <text>ATP + protein L-histidine = ADP + protein N-phospho-L-histidine.</text>
        <dbReference type="EC" id="2.7.13.3"/>
    </reaction>
</comment>
<name>A0A9E9C4W9_9CYAN</name>
<dbReference type="SMART" id="SM00387">
    <property type="entry name" value="HATPase_c"/>
    <property type="match status" value="1"/>
</dbReference>
<dbReference type="EC" id="2.7.13.3" evidence="3"/>
<evidence type="ECO:0000256" key="2">
    <source>
        <dbReference type="ARBA" id="ARBA00004370"/>
    </source>
</evidence>
<evidence type="ECO:0000256" key="7">
    <source>
        <dbReference type="ARBA" id="ARBA00022777"/>
    </source>
</evidence>
<evidence type="ECO:0000256" key="8">
    <source>
        <dbReference type="ARBA" id="ARBA00022989"/>
    </source>
</evidence>
<feature type="domain" description="HAMP" evidence="13">
    <location>
        <begin position="207"/>
        <end position="259"/>
    </location>
</feature>
<dbReference type="EMBL" id="CP113797">
    <property type="protein sequence ID" value="WAL60496.1"/>
    <property type="molecule type" value="Genomic_DNA"/>
</dbReference>
<keyword evidence="7 14" id="KW-0418">Kinase</keyword>
<dbReference type="InterPro" id="IPR036890">
    <property type="entry name" value="HATPase_C_sf"/>
</dbReference>
<evidence type="ECO:0000256" key="11">
    <source>
        <dbReference type="SAM" id="Phobius"/>
    </source>
</evidence>
<keyword evidence="10 11" id="KW-0472">Membrane</keyword>
<dbReference type="Gene3D" id="1.10.287.130">
    <property type="match status" value="1"/>
</dbReference>
<dbReference type="PANTHER" id="PTHR45436">
    <property type="entry name" value="SENSOR HISTIDINE KINASE YKOH"/>
    <property type="match status" value="1"/>
</dbReference>
<accession>A0A9E9C4W9</accession>
<dbReference type="FunFam" id="1.10.287.130:FF:000001">
    <property type="entry name" value="Two-component sensor histidine kinase"/>
    <property type="match status" value="1"/>
</dbReference>
<reference evidence="14" key="1">
    <citation type="submission" date="2022-12" db="EMBL/GenBank/DDBJ databases">
        <title>Polyphasic identification of a Novel Hot-Spring Cyanobacterium Ocullathermofonsia sinensis gen nov. sp. nov. and Genomic Insights on its Adaptations to the Thermal Habitat.</title>
        <authorList>
            <person name="Daroch M."/>
            <person name="Tang J."/>
            <person name="Jiang Y."/>
        </authorList>
    </citation>
    <scope>NUCLEOTIDE SEQUENCE</scope>
    <source>
        <strain evidence="14">PKUAC-SCTA174</strain>
    </source>
</reference>
<keyword evidence="5" id="KW-0808">Transferase</keyword>
<evidence type="ECO:0000256" key="5">
    <source>
        <dbReference type="ARBA" id="ARBA00022679"/>
    </source>
</evidence>
<keyword evidence="15" id="KW-1185">Reference proteome</keyword>
<gene>
    <name evidence="14" type="ORF">OXH18_00440</name>
</gene>
<keyword evidence="6 11" id="KW-0812">Transmembrane</keyword>
<sequence length="476" mass="53410">MLHRFCWSRVLFDARTRILAWYVILMATSALLSTVAVRKILLVRMEERVRASIVLEIEEFRRLQQGRNPRTGELFGSNSKALFDVYLSRNLTEENEFFLTLLDGQLYRSSPEALPPLLQPQSEYVQRWGQTTQTEEGTLQTPFGKVLYLAEPVASTRFDSTSTPAVFVIVRFLTSQEQDVVEAVNVLVNVSLAVLGIASVLAWIAAGRILAPLRSLTETARSISDSDLSQRIAVQGNDDIAEMGATFNEMLERLQTAFVNQRNFVNDVSHELRTPITIIRGHLELLDDDPLERRTTIDLVTDELDRMSRFVEDLLLLAKAEQPNFLNLETVDIQALTDELFSKATALADRQWRLDNKGIGRMVADRQRVTQMMMNLTQNATQHTQPGDVIALGSAVVGKEVHFWVRDTGEGIDLDQQKRIFERFVRLNRADRSSSGTGLGLSIVSAIARAHGGRIELVSAPGRGSTFTIVLPFDPP</sequence>
<evidence type="ECO:0000256" key="6">
    <source>
        <dbReference type="ARBA" id="ARBA00022692"/>
    </source>
</evidence>
<dbReference type="CDD" id="cd06225">
    <property type="entry name" value="HAMP"/>
    <property type="match status" value="1"/>
</dbReference>
<dbReference type="AlphaFoldDB" id="A0A9E9C4W9"/>
<dbReference type="SMART" id="SM00388">
    <property type="entry name" value="HisKA"/>
    <property type="match status" value="1"/>
</dbReference>
<dbReference type="InterPro" id="IPR050428">
    <property type="entry name" value="TCS_sensor_his_kinase"/>
</dbReference>
<dbReference type="SMART" id="SM00304">
    <property type="entry name" value="HAMP"/>
    <property type="match status" value="1"/>
</dbReference>
<dbReference type="PANTHER" id="PTHR45436:SF5">
    <property type="entry name" value="SENSOR HISTIDINE KINASE TRCS"/>
    <property type="match status" value="1"/>
</dbReference>
<evidence type="ECO:0000313" key="14">
    <source>
        <dbReference type="EMBL" id="WAL60496.1"/>
    </source>
</evidence>
<evidence type="ECO:0000256" key="10">
    <source>
        <dbReference type="ARBA" id="ARBA00023136"/>
    </source>
</evidence>
<dbReference type="CDD" id="cd00075">
    <property type="entry name" value="HATPase"/>
    <property type="match status" value="1"/>
</dbReference>
<feature type="domain" description="Histidine kinase" evidence="12">
    <location>
        <begin position="267"/>
        <end position="475"/>
    </location>
</feature>
<dbReference type="GO" id="GO:0000155">
    <property type="term" value="F:phosphorelay sensor kinase activity"/>
    <property type="evidence" value="ECO:0007669"/>
    <property type="project" value="InterPro"/>
</dbReference>
<evidence type="ECO:0000256" key="9">
    <source>
        <dbReference type="ARBA" id="ARBA00023012"/>
    </source>
</evidence>
<dbReference type="SUPFAM" id="SSF55874">
    <property type="entry name" value="ATPase domain of HSP90 chaperone/DNA topoisomerase II/histidine kinase"/>
    <property type="match status" value="1"/>
</dbReference>
<dbReference type="InterPro" id="IPR003660">
    <property type="entry name" value="HAMP_dom"/>
</dbReference>
<dbReference type="PRINTS" id="PR00344">
    <property type="entry name" value="BCTRLSENSOR"/>
</dbReference>
<comment type="subcellular location">
    <subcellularLocation>
        <location evidence="2">Membrane</location>
    </subcellularLocation>
</comment>
<dbReference type="InterPro" id="IPR003661">
    <property type="entry name" value="HisK_dim/P_dom"/>
</dbReference>
<dbReference type="Pfam" id="PF00672">
    <property type="entry name" value="HAMP"/>
    <property type="match status" value="1"/>
</dbReference>